<dbReference type="InterPro" id="IPR013783">
    <property type="entry name" value="Ig-like_fold"/>
</dbReference>
<evidence type="ECO:0000313" key="3">
    <source>
        <dbReference type="EMBL" id="SDZ82870.1"/>
    </source>
</evidence>
<proteinExistence type="predicted"/>
<keyword evidence="1" id="KW-0732">Signal</keyword>
<dbReference type="InterPro" id="IPR035986">
    <property type="entry name" value="PKD_dom_sf"/>
</dbReference>
<dbReference type="EMBL" id="FNQY01000002">
    <property type="protein sequence ID" value="SDZ82870.1"/>
    <property type="molecule type" value="Genomic_DNA"/>
</dbReference>
<sequence length="1261" mass="137716">MKRLLLLFAFVHVMCLLYAADPLTENNNRYAAGPITDGFITQWVTTKDAQQIIIPITPLLASQYNYDVNWGDGSNSTGQTGDATHTYTSKGTYTVTIKGEFPGIQFNSNSSPASNDSLIHAVLQWGNGTWEGMDAAFMNCVNLVTVPNADGPIFAPNATLYCMFLNCYSFNGDLDKWDVSNVRETANMFQNATSFNGNISTWDVHNVTNMQYMFSNANHFNGDLSSWNVANVQYFQSMFAYATAFNGDLSTWNTGSATTMQQMFGNAIAFNADISHWDVSSVTEMELMFNGARNFNQNLSAWDVSKVVDMSNMFTSAVSFNGDIAAWDVHSVKTTSGMFQNAAAFNRDLPNWDLSSDTTMELMFYQATSFNGNISNWKVNNVKSMSNTFGFATSFNQSIDGWNVSNVENMSLMFFGALKFNQDLNNWNVSKVTNMYEMFRNATAFNGDISLWDVSSVTDMSAMFSLTGFNRDITNWNTQAVQTLSQMFMDNSSFNQDISGWNVASVMVMADAFNGATSFNQNLGSWDIEKVTSMNQLFDNSGLSTANYEATLNGWALQDVKSDVSLGATGIKYCDNTGHDELTDTHSWTINGDRQVCLVPAVPDADGIVYVDSTAAANGDGSNWKKALRYLSNATESARENTAIKEVHIAKGTYYPTGQQNAKYQDSTFIISRSNLKLLGGYPNGGGVRNTETNGTILSGDIGVQEDYTDNVGCVLSIQNIPETDSLLVDGLTIANGNITPANFKEDYSRIASGVTILNSFANTVLNHCKIVDNHSVFCSGIAVISYSEQGDGDNLKLADPQILNCLIQHNKVILDADQANYGYEYGSSFWNANAKPYVYNCSFLENQGFIGGANFSYYNGAPLFNKCRFTGNTAYGISVSVSLYNSSPKFINCLINNNIVLGLSELLGEEDEDAYKIYDNAIVANLMYSNSSLVNCTVVNNKSAVTPVTDAGLIFNSMQSNVNITNSVFWGNQNHTITDSLTNLPSAVSYSLIEGVAADASNHLLDGTVNQAVFTDSANGDYSLVAGSEVIDAGFNDSLKILLGTHLDGMTDGGTDLASNQRILNDVIDLGAFELLGGNLPVNASDLSGQVDASGQVILNWTTYTESNNKGFRIQKSMDGINFQDLDFVASQAYNGVSSSALDYSFRAGLLDGTAYYRFVQEDQNGTKKSSNVIRLINNLLEFKVQAYPNPVQNTLQVKIIGKRSANAGLTLLNFAGKVLRRQPVTGAQTKIDMQGLAAGIYLLRYKDNANTTVIKVIKQ</sequence>
<dbReference type="SUPFAM" id="SSF51126">
    <property type="entry name" value="Pectin lyase-like"/>
    <property type="match status" value="1"/>
</dbReference>
<dbReference type="InterPro" id="IPR005046">
    <property type="entry name" value="DUF285"/>
</dbReference>
<evidence type="ECO:0000259" key="2">
    <source>
        <dbReference type="PROSITE" id="PS50093"/>
    </source>
</evidence>
<dbReference type="Pfam" id="PF18962">
    <property type="entry name" value="Por_Secre_tail"/>
    <property type="match status" value="1"/>
</dbReference>
<dbReference type="NCBIfam" id="TIGR04183">
    <property type="entry name" value="Por_Secre_tail"/>
    <property type="match status" value="1"/>
</dbReference>
<dbReference type="OrthoDB" id="728034at2"/>
<dbReference type="RefSeq" id="WP_091393238.1">
    <property type="nucleotide sequence ID" value="NZ_FNQY01000002.1"/>
</dbReference>
<dbReference type="Gene3D" id="2.60.40.10">
    <property type="entry name" value="Immunoglobulins"/>
    <property type="match status" value="1"/>
</dbReference>
<reference evidence="3 4" key="1">
    <citation type="submission" date="2016-10" db="EMBL/GenBank/DDBJ databases">
        <authorList>
            <person name="de Groot N.N."/>
        </authorList>
    </citation>
    <scope>NUCLEOTIDE SEQUENCE [LARGE SCALE GENOMIC DNA]</scope>
    <source>
        <strain evidence="3 4">Vu-144</strain>
    </source>
</reference>
<gene>
    <name evidence="3" type="ORF">SAMN05192529_102185</name>
</gene>
<evidence type="ECO:0000313" key="4">
    <source>
        <dbReference type="Proteomes" id="UP000199041"/>
    </source>
</evidence>
<dbReference type="InterPro" id="IPR011050">
    <property type="entry name" value="Pectin_lyase_fold/virulence"/>
</dbReference>
<dbReference type="CDD" id="cd00146">
    <property type="entry name" value="PKD"/>
    <property type="match status" value="1"/>
</dbReference>
<protein>
    <submittedName>
        <fullName evidence="3">Por secretion system C-terminal sorting domain-containing protein</fullName>
    </submittedName>
</protein>
<dbReference type="InterPro" id="IPR000601">
    <property type="entry name" value="PKD_dom"/>
</dbReference>
<dbReference type="SUPFAM" id="SSF49299">
    <property type="entry name" value="PKD domain"/>
    <property type="match status" value="1"/>
</dbReference>
<feature type="domain" description="PKD" evidence="2">
    <location>
        <begin position="66"/>
        <end position="97"/>
    </location>
</feature>
<keyword evidence="4" id="KW-1185">Reference proteome</keyword>
<dbReference type="Proteomes" id="UP000199041">
    <property type="component" value="Unassembled WGS sequence"/>
</dbReference>
<organism evidence="3 4">
    <name type="scientific">Arachidicoccus rhizosphaerae</name>
    <dbReference type="NCBI Taxonomy" id="551991"/>
    <lineage>
        <taxon>Bacteria</taxon>
        <taxon>Pseudomonadati</taxon>
        <taxon>Bacteroidota</taxon>
        <taxon>Chitinophagia</taxon>
        <taxon>Chitinophagales</taxon>
        <taxon>Chitinophagaceae</taxon>
        <taxon>Arachidicoccus</taxon>
    </lineage>
</organism>
<dbReference type="STRING" id="551991.SAMN05192529_102185"/>
<dbReference type="NCBIfam" id="TIGR02167">
    <property type="entry name" value="Liste_lipo_26"/>
    <property type="match status" value="6"/>
</dbReference>
<dbReference type="AlphaFoldDB" id="A0A1H3W7A1"/>
<name>A0A1H3W7A1_9BACT</name>
<dbReference type="InterPro" id="IPR026444">
    <property type="entry name" value="Secre_tail"/>
</dbReference>
<dbReference type="InterPro" id="IPR011889">
    <property type="entry name" value="Liste_lipo_26"/>
</dbReference>
<feature type="signal peptide" evidence="1">
    <location>
        <begin position="1"/>
        <end position="19"/>
    </location>
</feature>
<dbReference type="PROSITE" id="PS50093">
    <property type="entry name" value="PKD"/>
    <property type="match status" value="1"/>
</dbReference>
<accession>A0A1H3W7A1</accession>
<feature type="chain" id="PRO_5011793907" evidence="1">
    <location>
        <begin position="20"/>
        <end position="1261"/>
    </location>
</feature>
<evidence type="ECO:0000256" key="1">
    <source>
        <dbReference type="SAM" id="SignalP"/>
    </source>
</evidence>
<dbReference type="Pfam" id="PF03382">
    <property type="entry name" value="DUF285"/>
    <property type="match status" value="2"/>
</dbReference>